<dbReference type="EMBL" id="JAPDRQ010000031">
    <property type="protein sequence ID" value="KAJ9660465.1"/>
    <property type="molecule type" value="Genomic_DNA"/>
</dbReference>
<sequence length="263" mass="29153">MAQAAAIDYLRIRQVPIDLRVGDAHAGVSEVKTYLQRYEYFAPNAINDTFDLQTQRAIRNFQDWFDLNQTGCMDGPTKAAMTQRRCALSGGNPLAANTIGAWNEKALTYAFGPTSLDLNPEKCRQAVQRAFQTWEHSGVGLTFKEVAVDVAHHIYIDWRNAGDNDLDMRGPTLAHADFPPGYSIIARGGPLPLHFDDSENIWVDGAVAGAFDIETVALHEIGHCLGLLHSNVPGAVMFPTVSDGFLLRSLQRDDRRGIRRLYP</sequence>
<protein>
    <submittedName>
        <fullName evidence="1">Uncharacterized protein</fullName>
    </submittedName>
</protein>
<name>A0ACC3ADY6_9EURO</name>
<evidence type="ECO:0000313" key="2">
    <source>
        <dbReference type="Proteomes" id="UP001172386"/>
    </source>
</evidence>
<organism evidence="1 2">
    <name type="scientific">Neophaeococcomyces mojaviensis</name>
    <dbReference type="NCBI Taxonomy" id="3383035"/>
    <lineage>
        <taxon>Eukaryota</taxon>
        <taxon>Fungi</taxon>
        <taxon>Dikarya</taxon>
        <taxon>Ascomycota</taxon>
        <taxon>Pezizomycotina</taxon>
        <taxon>Eurotiomycetes</taxon>
        <taxon>Chaetothyriomycetidae</taxon>
        <taxon>Chaetothyriales</taxon>
        <taxon>Chaetothyriales incertae sedis</taxon>
        <taxon>Neophaeococcomyces</taxon>
    </lineage>
</organism>
<proteinExistence type="predicted"/>
<accession>A0ACC3ADY6</accession>
<comment type="caution">
    <text evidence="1">The sequence shown here is derived from an EMBL/GenBank/DDBJ whole genome shotgun (WGS) entry which is preliminary data.</text>
</comment>
<dbReference type="Proteomes" id="UP001172386">
    <property type="component" value="Unassembled WGS sequence"/>
</dbReference>
<reference evidence="1" key="1">
    <citation type="submission" date="2022-10" db="EMBL/GenBank/DDBJ databases">
        <title>Culturing micro-colonial fungi from biological soil crusts in the Mojave desert and describing Neophaeococcomyces mojavensis, and introducing the new genera and species Taxawa tesnikishii.</title>
        <authorList>
            <person name="Kurbessoian T."/>
            <person name="Stajich J.E."/>
        </authorList>
    </citation>
    <scope>NUCLEOTIDE SEQUENCE</scope>
    <source>
        <strain evidence="1">JES_112</strain>
    </source>
</reference>
<gene>
    <name evidence="1" type="ORF">H2198_002583</name>
</gene>
<keyword evidence="2" id="KW-1185">Reference proteome</keyword>
<evidence type="ECO:0000313" key="1">
    <source>
        <dbReference type="EMBL" id="KAJ9660465.1"/>
    </source>
</evidence>